<dbReference type="InterPro" id="IPR020904">
    <property type="entry name" value="Sc_DH/Rdtase_CS"/>
</dbReference>
<keyword evidence="1" id="KW-0560">Oxidoreductase</keyword>
<dbReference type="Gene3D" id="3.40.50.720">
    <property type="entry name" value="NAD(P)-binding Rossmann-like Domain"/>
    <property type="match status" value="1"/>
</dbReference>
<dbReference type="InterPro" id="IPR002347">
    <property type="entry name" value="SDR_fam"/>
</dbReference>
<comment type="similarity">
    <text evidence="2">Belongs to the short-chain dehydrogenases/reductases (SDR) family.</text>
</comment>
<dbReference type="EMBL" id="CAXKWB010013773">
    <property type="protein sequence ID" value="CAL4108481.1"/>
    <property type="molecule type" value="Genomic_DNA"/>
</dbReference>
<gene>
    <name evidence="4" type="ORF">MNOR_LOCUS18899</name>
</gene>
<organism evidence="4 5">
    <name type="scientific">Meganyctiphanes norvegica</name>
    <name type="common">Northern krill</name>
    <name type="synonym">Thysanopoda norvegica</name>
    <dbReference type="NCBI Taxonomy" id="48144"/>
    <lineage>
        <taxon>Eukaryota</taxon>
        <taxon>Metazoa</taxon>
        <taxon>Ecdysozoa</taxon>
        <taxon>Arthropoda</taxon>
        <taxon>Crustacea</taxon>
        <taxon>Multicrustacea</taxon>
        <taxon>Malacostraca</taxon>
        <taxon>Eumalacostraca</taxon>
        <taxon>Eucarida</taxon>
        <taxon>Euphausiacea</taxon>
        <taxon>Euphausiidae</taxon>
        <taxon>Meganyctiphanes</taxon>
    </lineage>
</organism>
<evidence type="ECO:0000256" key="3">
    <source>
        <dbReference type="SAM" id="Phobius"/>
    </source>
</evidence>
<dbReference type="SUPFAM" id="SSF51735">
    <property type="entry name" value="NAD(P)-binding Rossmann-fold domains"/>
    <property type="match status" value="1"/>
</dbReference>
<accession>A0AAV2R223</accession>
<dbReference type="GO" id="GO:0016491">
    <property type="term" value="F:oxidoreductase activity"/>
    <property type="evidence" value="ECO:0007669"/>
    <property type="project" value="UniProtKB-KW"/>
</dbReference>
<dbReference type="PANTHER" id="PTHR43313">
    <property type="entry name" value="SHORT-CHAIN DEHYDROGENASE/REDUCTASE FAMILY 9C"/>
    <property type="match status" value="1"/>
</dbReference>
<dbReference type="GO" id="GO:0008202">
    <property type="term" value="P:steroid metabolic process"/>
    <property type="evidence" value="ECO:0007669"/>
    <property type="project" value="TreeGrafter"/>
</dbReference>
<name>A0AAV2R223_MEGNR</name>
<evidence type="ECO:0000256" key="2">
    <source>
        <dbReference type="RuleBase" id="RU000363"/>
    </source>
</evidence>
<comment type="caution">
    <text evidence="4">The sequence shown here is derived from an EMBL/GenBank/DDBJ whole genome shotgun (WGS) entry which is preliminary data.</text>
</comment>
<dbReference type="PANTHER" id="PTHR43313:SF36">
    <property type="entry name" value="D-BETA-HYDROXYBUTYRATE DEHYDROGENASE, MITOCHONDRIAL"/>
    <property type="match status" value="1"/>
</dbReference>
<dbReference type="PRINTS" id="PR00081">
    <property type="entry name" value="GDHRDH"/>
</dbReference>
<sequence length="373" mass="41400">FRYPSSETYKSPDGSRAMLMTVDKTLTVLWLGCVVWIMCWVDSCVMGWFTGYGYHMWATAAAVYLGCASIKVDVRGKTVLITGCDSGFGLNVAKHLHTLGFQVVAGCLLADKNGEGAEELRKIGSERLHIIQLDITKEDQINKAFEDVKKLIPDGKLWGLLNNAGYATLGFAEWLPIEDTRKNLEVNVVGLISMTKTFLPLIRNAKGRIVNVASVIGRCSCPMFSTYSMTKHAVEGYSDSLRLEMKSWGVKVCMIEPGNYSSGTNFLSAAGLKSWQESLWKSASDEVKSVYGQNSIDAFMNFFEGMRGAARQDVSAVVNAMTEALTQKFPQARYMPQDPGSRFVATLSTHFPEFLYDLIIMKGYKDTGFDFQK</sequence>
<feature type="non-terminal residue" evidence="4">
    <location>
        <position position="1"/>
    </location>
</feature>
<feature type="transmembrane region" description="Helical" evidence="3">
    <location>
        <begin position="26"/>
        <end position="48"/>
    </location>
</feature>
<dbReference type="PROSITE" id="PS00061">
    <property type="entry name" value="ADH_SHORT"/>
    <property type="match status" value="1"/>
</dbReference>
<keyword evidence="3" id="KW-0472">Membrane</keyword>
<reference evidence="4 5" key="1">
    <citation type="submission" date="2024-05" db="EMBL/GenBank/DDBJ databases">
        <authorList>
            <person name="Wallberg A."/>
        </authorList>
    </citation>
    <scope>NUCLEOTIDE SEQUENCE [LARGE SCALE GENOMIC DNA]</scope>
</reference>
<evidence type="ECO:0000313" key="4">
    <source>
        <dbReference type="EMBL" id="CAL4108481.1"/>
    </source>
</evidence>
<dbReference type="AlphaFoldDB" id="A0AAV2R223"/>
<evidence type="ECO:0008006" key="6">
    <source>
        <dbReference type="Google" id="ProtNLM"/>
    </source>
</evidence>
<keyword evidence="5" id="KW-1185">Reference proteome</keyword>
<keyword evidence="3" id="KW-1133">Transmembrane helix</keyword>
<evidence type="ECO:0000256" key="1">
    <source>
        <dbReference type="ARBA" id="ARBA00023002"/>
    </source>
</evidence>
<dbReference type="Proteomes" id="UP001497623">
    <property type="component" value="Unassembled WGS sequence"/>
</dbReference>
<protein>
    <recommendedName>
        <fullName evidence="6">D-beta-hydroxybutyrate dehydrogenase, mitochondrial</fullName>
    </recommendedName>
</protein>
<evidence type="ECO:0000313" key="5">
    <source>
        <dbReference type="Proteomes" id="UP001497623"/>
    </source>
</evidence>
<proteinExistence type="inferred from homology"/>
<dbReference type="PRINTS" id="PR00080">
    <property type="entry name" value="SDRFAMILY"/>
</dbReference>
<keyword evidence="3" id="KW-0812">Transmembrane</keyword>
<dbReference type="InterPro" id="IPR036291">
    <property type="entry name" value="NAD(P)-bd_dom_sf"/>
</dbReference>
<dbReference type="Pfam" id="PF00106">
    <property type="entry name" value="adh_short"/>
    <property type="match status" value="1"/>
</dbReference>